<comment type="subcellular location">
    <subcellularLocation>
        <location evidence="1">Cell membrane</location>
        <topology evidence="1">Multi-pass membrane protein</topology>
    </subcellularLocation>
</comment>
<dbReference type="SUPFAM" id="SSF103473">
    <property type="entry name" value="MFS general substrate transporter"/>
    <property type="match status" value="1"/>
</dbReference>
<evidence type="ECO:0000256" key="6">
    <source>
        <dbReference type="SAM" id="Phobius"/>
    </source>
</evidence>
<keyword evidence="2" id="KW-1003">Cell membrane</keyword>
<feature type="transmembrane region" description="Helical" evidence="6">
    <location>
        <begin position="99"/>
        <end position="120"/>
    </location>
</feature>
<feature type="domain" description="Major facilitator superfamily (MFS) profile" evidence="7">
    <location>
        <begin position="1"/>
        <end position="188"/>
    </location>
</feature>
<dbReference type="RefSeq" id="WP_167994333.1">
    <property type="nucleotide sequence ID" value="NZ_JAATJL010000001.1"/>
</dbReference>
<feature type="transmembrane region" description="Helical" evidence="6">
    <location>
        <begin position="217"/>
        <end position="242"/>
    </location>
</feature>
<dbReference type="GO" id="GO:0005886">
    <property type="term" value="C:plasma membrane"/>
    <property type="evidence" value="ECO:0007669"/>
    <property type="project" value="UniProtKB-SubCell"/>
</dbReference>
<keyword evidence="5 6" id="KW-0472">Membrane</keyword>
<evidence type="ECO:0000259" key="7">
    <source>
        <dbReference type="PROSITE" id="PS50850"/>
    </source>
</evidence>
<feature type="transmembrane region" description="Helical" evidence="6">
    <location>
        <begin position="282"/>
        <end position="301"/>
    </location>
</feature>
<dbReference type="InterPro" id="IPR020846">
    <property type="entry name" value="MFS_dom"/>
</dbReference>
<evidence type="ECO:0000256" key="3">
    <source>
        <dbReference type="ARBA" id="ARBA00022692"/>
    </source>
</evidence>
<dbReference type="PANTHER" id="PTHR23513:SF18">
    <property type="entry name" value="INTEGRAL MEMBRANE PROTEIN"/>
    <property type="match status" value="1"/>
</dbReference>
<gene>
    <name evidence="8" type="ORF">BJ994_002334</name>
</gene>
<feature type="transmembrane region" description="Helical" evidence="6">
    <location>
        <begin position="254"/>
        <end position="275"/>
    </location>
</feature>
<dbReference type="InterPro" id="IPR011701">
    <property type="entry name" value="MFS"/>
</dbReference>
<dbReference type="PROSITE" id="PS50850">
    <property type="entry name" value="MFS"/>
    <property type="match status" value="1"/>
</dbReference>
<dbReference type="InterPro" id="IPR036259">
    <property type="entry name" value="MFS_trans_sf"/>
</dbReference>
<accession>A0A846RIY5</accession>
<feature type="transmembrane region" description="Helical" evidence="6">
    <location>
        <begin position="344"/>
        <end position="365"/>
    </location>
</feature>
<feature type="transmembrane region" description="Helical" evidence="6">
    <location>
        <begin position="307"/>
        <end position="332"/>
    </location>
</feature>
<evidence type="ECO:0000256" key="1">
    <source>
        <dbReference type="ARBA" id="ARBA00004651"/>
    </source>
</evidence>
<dbReference type="Pfam" id="PF07690">
    <property type="entry name" value="MFS_1"/>
    <property type="match status" value="1"/>
</dbReference>
<feature type="transmembrane region" description="Helical" evidence="6">
    <location>
        <begin position="164"/>
        <end position="184"/>
    </location>
</feature>
<name>A0A846RIY5_9MICC</name>
<feature type="transmembrane region" description="Helical" evidence="6">
    <location>
        <begin position="9"/>
        <end position="32"/>
    </location>
</feature>
<proteinExistence type="predicted"/>
<evidence type="ECO:0000256" key="5">
    <source>
        <dbReference type="ARBA" id="ARBA00023136"/>
    </source>
</evidence>
<evidence type="ECO:0000256" key="4">
    <source>
        <dbReference type="ARBA" id="ARBA00022989"/>
    </source>
</evidence>
<protein>
    <submittedName>
        <fullName evidence="8">MFS family permease</fullName>
    </submittedName>
</protein>
<evidence type="ECO:0000256" key="2">
    <source>
        <dbReference type="ARBA" id="ARBA00022475"/>
    </source>
</evidence>
<evidence type="ECO:0000313" key="9">
    <source>
        <dbReference type="Proteomes" id="UP000547458"/>
    </source>
</evidence>
<dbReference type="CDD" id="cd06173">
    <property type="entry name" value="MFS_MefA_like"/>
    <property type="match status" value="1"/>
</dbReference>
<dbReference type="Gene3D" id="1.20.1250.20">
    <property type="entry name" value="MFS general substrate transporter like domains"/>
    <property type="match status" value="1"/>
</dbReference>
<feature type="transmembrane region" description="Helical" evidence="6">
    <location>
        <begin position="72"/>
        <end position="93"/>
    </location>
</feature>
<dbReference type="GO" id="GO:0022857">
    <property type="term" value="F:transmembrane transporter activity"/>
    <property type="evidence" value="ECO:0007669"/>
    <property type="project" value="InterPro"/>
</dbReference>
<keyword evidence="4 6" id="KW-1133">Transmembrane helix</keyword>
<dbReference type="Proteomes" id="UP000547458">
    <property type="component" value="Unassembled WGS sequence"/>
</dbReference>
<comment type="caution">
    <text evidence="8">The sequence shown here is derived from an EMBL/GenBank/DDBJ whole genome shotgun (WGS) entry which is preliminary data.</text>
</comment>
<dbReference type="PANTHER" id="PTHR23513">
    <property type="entry name" value="INTEGRAL MEMBRANE EFFLUX PROTEIN-RELATED"/>
    <property type="match status" value="1"/>
</dbReference>
<feature type="transmembrane region" description="Helical" evidence="6">
    <location>
        <begin position="38"/>
        <end position="60"/>
    </location>
</feature>
<dbReference type="EMBL" id="JAATJL010000001">
    <property type="protein sequence ID" value="NJC23258.1"/>
    <property type="molecule type" value="Genomic_DNA"/>
</dbReference>
<keyword evidence="3 6" id="KW-0812">Transmembrane</keyword>
<reference evidence="8 9" key="1">
    <citation type="submission" date="2020-03" db="EMBL/GenBank/DDBJ databases">
        <title>Sequencing the genomes of 1000 actinobacteria strains.</title>
        <authorList>
            <person name="Klenk H.-P."/>
        </authorList>
    </citation>
    <scope>NUCLEOTIDE SEQUENCE [LARGE SCALE GENOMIC DNA]</scope>
    <source>
        <strain evidence="8 9">DSM 16403</strain>
    </source>
</reference>
<evidence type="ECO:0000313" key="8">
    <source>
        <dbReference type="EMBL" id="NJC23258.1"/>
    </source>
</evidence>
<organism evidence="8 9">
    <name type="scientific">Arthrobacter pigmenti</name>
    <dbReference type="NCBI Taxonomy" id="271432"/>
    <lineage>
        <taxon>Bacteria</taxon>
        <taxon>Bacillati</taxon>
        <taxon>Actinomycetota</taxon>
        <taxon>Actinomycetes</taxon>
        <taxon>Micrococcales</taxon>
        <taxon>Micrococcaceae</taxon>
        <taxon>Arthrobacter</taxon>
    </lineage>
</organism>
<sequence>MSAKPPKLFWLWLGGLAWTSIGTSILSFGLVWTAVGRSAFLGGIVLTMVIIPRVVLLLLGGSIADRVGAWRVMVLSDSVLALVMAGVAVFAAAGHSPSWLLITAALVMGIADAFYLPAAGSVPKFMVPDEALQRAMGGRQIVGQLSAFVGPVAGGFLVSLAGLAISFTAGAVGFLGMLFVLMLLRRHLATAPNAGCRPRMGEHLAAGLRAIWQRPPLVAVVGLTTAFAAFIVPLTPLLVPLLGRTEGWTASQTGLLGGAYGVPLAIVAGWVMLLGGSVQPGLTAAKGIILAGLGVVLTSLLPHPGAAAVGLALAGLGTGIFSTHIGPVFVSATPHEYTARVQSVLITAQSVPLLLANPAIGLLAAELGARPVIVLWGLGSLAAGAVALTLPVFRNMRRHEPVSP</sequence>
<keyword evidence="9" id="KW-1185">Reference proteome</keyword>
<feature type="transmembrane region" description="Helical" evidence="6">
    <location>
        <begin position="371"/>
        <end position="393"/>
    </location>
</feature>
<dbReference type="AlphaFoldDB" id="A0A846RIY5"/>